<evidence type="ECO:0000313" key="2">
    <source>
        <dbReference type="EMBL" id="OQP52220.1"/>
    </source>
</evidence>
<sequence length="237" mass="26843">METPQFNAELYDRKKFIKTGLITVAGSLAINLIPSCGEKGGEEGQEVSPPEDLMQEHGLLNRILLIYDHCRTQLVNKTAFPLTAVASSAAIVRQFVEDYHEKQEENYLFPRFKKANQLTDLVTTLLQQHQAGRTLTDKIMHLSKTSPITEDDSKQLLDALTAFNVMYRPHEAREDTVLFPAFRKIVSSHEYDSLGEEFEKNEQKLFGEDGFAMMVGKVAEIEKQLGIYELSQFTPAV</sequence>
<dbReference type="EMBL" id="LWBO01000004">
    <property type="protein sequence ID" value="OQP52220.1"/>
    <property type="molecule type" value="Genomic_DNA"/>
</dbReference>
<protein>
    <submittedName>
        <fullName evidence="2">Hemerythrin</fullName>
    </submittedName>
</protein>
<dbReference type="Pfam" id="PF01814">
    <property type="entry name" value="Hemerythrin"/>
    <property type="match status" value="1"/>
</dbReference>
<keyword evidence="3" id="KW-1185">Reference proteome</keyword>
<evidence type="ECO:0000313" key="3">
    <source>
        <dbReference type="Proteomes" id="UP000192277"/>
    </source>
</evidence>
<dbReference type="PANTHER" id="PTHR39966">
    <property type="entry name" value="BLL2471 PROTEIN-RELATED"/>
    <property type="match status" value="1"/>
</dbReference>
<proteinExistence type="predicted"/>
<reference evidence="2 3" key="1">
    <citation type="submission" date="2016-04" db="EMBL/GenBank/DDBJ databases">
        <authorList>
            <person name="Chen L."/>
            <person name="Zhuang W."/>
            <person name="Wang G."/>
        </authorList>
    </citation>
    <scope>NUCLEOTIDE SEQUENCE [LARGE SCALE GENOMIC DNA]</scope>
    <source>
        <strain evidence="3">GR20</strain>
    </source>
</reference>
<organism evidence="2 3">
    <name type="scientific">Niastella koreensis</name>
    <dbReference type="NCBI Taxonomy" id="354356"/>
    <lineage>
        <taxon>Bacteria</taxon>
        <taxon>Pseudomonadati</taxon>
        <taxon>Bacteroidota</taxon>
        <taxon>Chitinophagia</taxon>
        <taxon>Chitinophagales</taxon>
        <taxon>Chitinophagaceae</taxon>
        <taxon>Niastella</taxon>
    </lineage>
</organism>
<dbReference type="CDD" id="cd12108">
    <property type="entry name" value="Hr-like"/>
    <property type="match status" value="1"/>
</dbReference>
<accession>A0ABX3P0E4</accession>
<dbReference type="Gene3D" id="1.20.120.520">
    <property type="entry name" value="nmb1532 protein domain like"/>
    <property type="match status" value="1"/>
</dbReference>
<gene>
    <name evidence="2" type="ORF">A4D02_23790</name>
</gene>
<dbReference type="PANTHER" id="PTHR39966:SF1">
    <property type="entry name" value="HEMERYTHRIN-LIKE DOMAIN-CONTAINING PROTEIN"/>
    <property type="match status" value="1"/>
</dbReference>
<dbReference type="InterPro" id="IPR012312">
    <property type="entry name" value="Hemerythrin-like"/>
</dbReference>
<evidence type="ECO:0000259" key="1">
    <source>
        <dbReference type="Pfam" id="PF01814"/>
    </source>
</evidence>
<name>A0ABX3P0E4_9BACT</name>
<feature type="domain" description="Hemerythrin-like" evidence="1">
    <location>
        <begin position="51"/>
        <end position="181"/>
    </location>
</feature>
<comment type="caution">
    <text evidence="2">The sequence shown here is derived from an EMBL/GenBank/DDBJ whole genome shotgun (WGS) entry which is preliminary data.</text>
</comment>
<dbReference type="RefSeq" id="WP_014220264.1">
    <property type="nucleotide sequence ID" value="NZ_LWBO01000004.1"/>
</dbReference>
<dbReference type="Proteomes" id="UP000192277">
    <property type="component" value="Unassembled WGS sequence"/>
</dbReference>